<evidence type="ECO:0000256" key="2">
    <source>
        <dbReference type="ARBA" id="ARBA00008122"/>
    </source>
</evidence>
<dbReference type="GO" id="GO:0006355">
    <property type="term" value="P:regulation of DNA-templated transcription"/>
    <property type="evidence" value="ECO:0007669"/>
    <property type="project" value="InterPro"/>
</dbReference>
<feature type="region of interest" description="Disordered" evidence="6">
    <location>
        <begin position="290"/>
        <end position="314"/>
    </location>
</feature>
<comment type="subcellular location">
    <subcellularLocation>
        <location evidence="1 5">Nucleus</location>
    </subcellularLocation>
</comment>
<name>A0A8J5XYK0_9ROSI</name>
<dbReference type="PANTHER" id="PTHR31602">
    <property type="entry name" value="GROWTH-REGULATING FACTOR 5"/>
    <property type="match status" value="1"/>
</dbReference>
<feature type="region of interest" description="Disordered" evidence="6">
    <location>
        <begin position="374"/>
        <end position="427"/>
    </location>
</feature>
<dbReference type="GO" id="GO:0005524">
    <property type="term" value="F:ATP binding"/>
    <property type="evidence" value="ECO:0007669"/>
    <property type="project" value="UniProtKB-UniRule"/>
</dbReference>
<comment type="function">
    <text evidence="5">Transcription activator.</text>
</comment>
<dbReference type="PANTHER" id="PTHR31602:SF103">
    <property type="entry name" value="GROWTH-REGULATING FACTOR"/>
    <property type="match status" value="1"/>
</dbReference>
<evidence type="ECO:0000256" key="1">
    <source>
        <dbReference type="ARBA" id="ARBA00004123"/>
    </source>
</evidence>
<sequence>MLKVGPTITESSDVSSSAHPQFQAINLTTRVANNRPHCYSLQQHHSFTISLERPFQTPILRVTAKRLITVRILTRVFNINFMSHSSLHIVKLKHSKGDHISVPPFFNLCLFFPSMDAQPVQTRILPDSGGGGSGAQERLEGKGRTVKMEEEETEKGGSPSIKLGLGIDGTTSEKPVKKHGKCVFTTAQLHDLQLQTLIFKYIAGGIQVPVNLVIPIWKSVASSFGSAHGGMLIYMKNVVSVVGVSPQGLDYRNMADPEPGRCRRTDGKKWRCSKNVIPYQKYCEQHMHRGCRRSRKPVETSQSALPDSTSSKFSIRLSENSKNLPTPVSFQYTSQFSCNTSTSHGTTAIESSNVCSNRNSISINAATSGTIIASMKNNNKNDPKRNKNVTNISEKGEEKLSVSNNNTIKRSSKSGNKATVGNNISPSVGFSPKSVLQVLGNSSSRAYKNEIELEPGRCRRTDGKRWRCSRDVIPDQKYCSRHMHRGARKQTEVSQPVPVPSVGDCRPPSRLTTAYKVACPALSTSLSISIPRLQHIAEDEKSTSSSSETTISDTNDYRLRE</sequence>
<feature type="compositionally biased region" description="Low complexity" evidence="6">
    <location>
        <begin position="543"/>
        <end position="554"/>
    </location>
</feature>
<dbReference type="Proteomes" id="UP000701853">
    <property type="component" value="Chromosome 11"/>
</dbReference>
<evidence type="ECO:0000256" key="6">
    <source>
        <dbReference type="SAM" id="MobiDB-lite"/>
    </source>
</evidence>
<protein>
    <recommendedName>
        <fullName evidence="5">Growth-regulating factor</fullName>
    </recommendedName>
</protein>
<keyword evidence="10" id="KW-1185">Reference proteome</keyword>
<dbReference type="Pfam" id="PF08880">
    <property type="entry name" value="QLQ"/>
    <property type="match status" value="1"/>
</dbReference>
<proteinExistence type="inferred from homology"/>
<feature type="domain" description="QLQ" evidence="7">
    <location>
        <begin position="183"/>
        <end position="218"/>
    </location>
</feature>
<dbReference type="InterPro" id="IPR014977">
    <property type="entry name" value="WRC_dom"/>
</dbReference>
<evidence type="ECO:0000256" key="4">
    <source>
        <dbReference type="PROSITE-ProRule" id="PRU01002"/>
    </source>
</evidence>
<evidence type="ECO:0000259" key="8">
    <source>
        <dbReference type="PROSITE" id="PS51667"/>
    </source>
</evidence>
<dbReference type="GO" id="GO:0099402">
    <property type="term" value="P:plant organ development"/>
    <property type="evidence" value="ECO:0007669"/>
    <property type="project" value="UniProtKB-ARBA"/>
</dbReference>
<feature type="compositionally biased region" description="Basic and acidic residues" evidence="6">
    <location>
        <begin position="137"/>
        <end position="148"/>
    </location>
</feature>
<dbReference type="InterPro" id="IPR014978">
    <property type="entry name" value="Gln-Leu-Gln_QLQ"/>
</dbReference>
<keyword evidence="5" id="KW-0010">Activator</keyword>
<dbReference type="GO" id="GO:0006351">
    <property type="term" value="P:DNA-templated transcription"/>
    <property type="evidence" value="ECO:0007669"/>
    <property type="project" value="UniProtKB-UniRule"/>
</dbReference>
<feature type="region of interest" description="Disordered" evidence="6">
    <location>
        <begin position="537"/>
        <end position="561"/>
    </location>
</feature>
<keyword evidence="5" id="KW-0804">Transcription</keyword>
<dbReference type="AlphaFoldDB" id="A0A8J5XYK0"/>
<evidence type="ECO:0000256" key="3">
    <source>
        <dbReference type="ARBA" id="ARBA00023242"/>
    </source>
</evidence>
<evidence type="ECO:0000259" key="7">
    <source>
        <dbReference type="PROSITE" id="PS51666"/>
    </source>
</evidence>
<feature type="region of interest" description="Disordered" evidence="6">
    <location>
        <begin position="124"/>
        <end position="164"/>
    </location>
</feature>
<dbReference type="InterPro" id="IPR031137">
    <property type="entry name" value="GRF"/>
</dbReference>
<keyword evidence="3 5" id="KW-0539">Nucleus</keyword>
<feature type="compositionally biased region" description="Polar residues" evidence="6">
    <location>
        <begin position="299"/>
        <end position="314"/>
    </location>
</feature>
<organism evidence="9 10">
    <name type="scientific">Gossypium anomalum</name>
    <dbReference type="NCBI Taxonomy" id="47600"/>
    <lineage>
        <taxon>Eukaryota</taxon>
        <taxon>Viridiplantae</taxon>
        <taxon>Streptophyta</taxon>
        <taxon>Embryophyta</taxon>
        <taxon>Tracheophyta</taxon>
        <taxon>Spermatophyta</taxon>
        <taxon>Magnoliopsida</taxon>
        <taxon>eudicotyledons</taxon>
        <taxon>Gunneridae</taxon>
        <taxon>Pentapetalae</taxon>
        <taxon>rosids</taxon>
        <taxon>malvids</taxon>
        <taxon>Malvales</taxon>
        <taxon>Malvaceae</taxon>
        <taxon>Malvoideae</taxon>
        <taxon>Gossypium</taxon>
    </lineage>
</organism>
<accession>A0A8J5XYK0</accession>
<gene>
    <name evidence="9" type="ORF">CXB51_030260</name>
</gene>
<comment type="caution">
    <text evidence="4">Lacks conserved residue(s) required for the propagation of feature annotation.</text>
</comment>
<feature type="region of interest" description="Disordered" evidence="6">
    <location>
        <begin position="484"/>
        <end position="505"/>
    </location>
</feature>
<dbReference type="EMBL" id="JAHUZN010000011">
    <property type="protein sequence ID" value="KAG8477378.1"/>
    <property type="molecule type" value="Genomic_DNA"/>
</dbReference>
<evidence type="ECO:0000313" key="10">
    <source>
        <dbReference type="Proteomes" id="UP000701853"/>
    </source>
</evidence>
<feature type="compositionally biased region" description="Polar residues" evidence="6">
    <location>
        <begin position="401"/>
        <end position="427"/>
    </location>
</feature>
<dbReference type="GO" id="GO:0005634">
    <property type="term" value="C:nucleus"/>
    <property type="evidence" value="ECO:0007669"/>
    <property type="project" value="UniProtKB-SubCell"/>
</dbReference>
<comment type="domain">
    <text evidence="5">The QLQ domain and WRC domain may be involved in protein-protein interaction and DNA-binding, respectively.</text>
</comment>
<feature type="domain" description="WRC" evidence="8">
    <location>
        <begin position="452"/>
        <end position="496"/>
    </location>
</feature>
<comment type="caution">
    <text evidence="9">The sequence shown here is derived from an EMBL/GenBank/DDBJ whole genome shotgun (WGS) entry which is preliminary data.</text>
</comment>
<dbReference type="OrthoDB" id="1103109at2759"/>
<comment type="similarity">
    <text evidence="2 5">Belongs to the GRF family.</text>
</comment>
<evidence type="ECO:0000256" key="5">
    <source>
        <dbReference type="RuleBase" id="RU367127"/>
    </source>
</evidence>
<feature type="domain" description="WRC" evidence="8">
    <location>
        <begin position="256"/>
        <end position="300"/>
    </location>
</feature>
<reference evidence="9 10" key="1">
    <citation type="journal article" date="2021" name="bioRxiv">
        <title>The Gossypium anomalum genome as a resource for cotton improvement and evolutionary analysis of hybrid incompatibility.</title>
        <authorList>
            <person name="Grover C.E."/>
            <person name="Yuan D."/>
            <person name="Arick M.A."/>
            <person name="Miller E.R."/>
            <person name="Hu G."/>
            <person name="Peterson D.G."/>
            <person name="Wendel J.F."/>
            <person name="Udall J.A."/>
        </authorList>
    </citation>
    <scope>NUCLEOTIDE SEQUENCE [LARGE SCALE GENOMIC DNA]</scope>
    <source>
        <strain evidence="9">JFW-Udall</strain>
        <tissue evidence="9">Leaf</tissue>
    </source>
</reference>
<evidence type="ECO:0000313" key="9">
    <source>
        <dbReference type="EMBL" id="KAG8477378.1"/>
    </source>
</evidence>
<dbReference type="Pfam" id="PF08879">
    <property type="entry name" value="WRC"/>
    <property type="match status" value="2"/>
</dbReference>
<keyword evidence="5" id="KW-0805">Transcription regulation</keyword>
<dbReference type="PROSITE" id="PS51666">
    <property type="entry name" value="QLQ"/>
    <property type="match status" value="1"/>
</dbReference>
<dbReference type="PROSITE" id="PS51667">
    <property type="entry name" value="WRC"/>
    <property type="match status" value="2"/>
</dbReference>